<protein>
    <submittedName>
        <fullName evidence="3">Uncharacterized protein</fullName>
    </submittedName>
</protein>
<feature type="region of interest" description="Disordered" evidence="1">
    <location>
        <begin position="72"/>
        <end position="109"/>
    </location>
</feature>
<accession>A0A5B0MPA5</accession>
<comment type="caution">
    <text evidence="3">The sequence shown here is derived from an EMBL/GenBank/DDBJ whole genome shotgun (WGS) entry which is preliminary data.</text>
</comment>
<evidence type="ECO:0000313" key="6">
    <source>
        <dbReference type="Proteomes" id="UP000325313"/>
    </source>
</evidence>
<keyword evidence="5" id="KW-1185">Reference proteome</keyword>
<proteinExistence type="predicted"/>
<gene>
    <name evidence="3" type="ORF">PGT21_029996</name>
    <name evidence="4" type="ORF">PGTUg99_020239</name>
</gene>
<dbReference type="EMBL" id="VDEP01000274">
    <property type="protein sequence ID" value="KAA1113937.1"/>
    <property type="molecule type" value="Genomic_DNA"/>
</dbReference>
<feature type="transmembrane region" description="Helical" evidence="2">
    <location>
        <begin position="9"/>
        <end position="28"/>
    </location>
</feature>
<evidence type="ECO:0000313" key="4">
    <source>
        <dbReference type="EMBL" id="KAA1113937.1"/>
    </source>
</evidence>
<dbReference type="Proteomes" id="UP000325313">
    <property type="component" value="Unassembled WGS sequence"/>
</dbReference>
<evidence type="ECO:0000256" key="1">
    <source>
        <dbReference type="SAM" id="MobiDB-lite"/>
    </source>
</evidence>
<keyword evidence="2" id="KW-1133">Transmembrane helix</keyword>
<keyword evidence="2" id="KW-0812">Transmembrane</keyword>
<keyword evidence="2" id="KW-0472">Membrane</keyword>
<evidence type="ECO:0000313" key="3">
    <source>
        <dbReference type="EMBL" id="KAA1078173.1"/>
    </source>
</evidence>
<dbReference type="AlphaFoldDB" id="A0A5B0MPA5"/>
<name>A0A5B0MPA5_PUCGR</name>
<dbReference type="Proteomes" id="UP000324748">
    <property type="component" value="Unassembled WGS sequence"/>
</dbReference>
<evidence type="ECO:0000313" key="5">
    <source>
        <dbReference type="Proteomes" id="UP000324748"/>
    </source>
</evidence>
<evidence type="ECO:0000256" key="2">
    <source>
        <dbReference type="SAM" id="Phobius"/>
    </source>
</evidence>
<sequence length="109" mass="12257">MKLFHNSDIFIVVVLRNVISVLILQHLLMSTIVSMEIMDHITFRDLADPKRRAAVESAKAAKLQESSSIQESTASWNAKNQVAGEGDHKRSIGSFFRTPFNSDPTERTK</sequence>
<dbReference type="EMBL" id="VSWC01000144">
    <property type="protein sequence ID" value="KAA1078173.1"/>
    <property type="molecule type" value="Genomic_DNA"/>
</dbReference>
<reference evidence="5 6" key="1">
    <citation type="submission" date="2019-05" db="EMBL/GenBank/DDBJ databases">
        <title>Emergence of the Ug99 lineage of the wheat stem rust pathogen through somatic hybridization.</title>
        <authorList>
            <person name="Li F."/>
            <person name="Upadhyaya N.M."/>
            <person name="Sperschneider J."/>
            <person name="Matny O."/>
            <person name="Nguyen-Phuc H."/>
            <person name="Mago R."/>
            <person name="Raley C."/>
            <person name="Miller M.E."/>
            <person name="Silverstein K.A.T."/>
            <person name="Henningsen E."/>
            <person name="Hirsch C.D."/>
            <person name="Visser B."/>
            <person name="Pretorius Z.A."/>
            <person name="Steffenson B.J."/>
            <person name="Schwessinger B."/>
            <person name="Dodds P.N."/>
            <person name="Figueroa M."/>
        </authorList>
    </citation>
    <scope>NUCLEOTIDE SEQUENCE [LARGE SCALE GENOMIC DNA]</scope>
    <source>
        <strain evidence="3">21-0</strain>
        <strain evidence="4 6">Ug99</strain>
    </source>
</reference>
<organism evidence="3 5">
    <name type="scientific">Puccinia graminis f. sp. tritici</name>
    <dbReference type="NCBI Taxonomy" id="56615"/>
    <lineage>
        <taxon>Eukaryota</taxon>
        <taxon>Fungi</taxon>
        <taxon>Dikarya</taxon>
        <taxon>Basidiomycota</taxon>
        <taxon>Pucciniomycotina</taxon>
        <taxon>Pucciniomycetes</taxon>
        <taxon>Pucciniales</taxon>
        <taxon>Pucciniaceae</taxon>
        <taxon>Puccinia</taxon>
    </lineage>
</organism>